<dbReference type="GO" id="GO:1902369">
    <property type="term" value="P:negative regulation of RNA catabolic process"/>
    <property type="evidence" value="ECO:0007669"/>
    <property type="project" value="TreeGrafter"/>
</dbReference>
<evidence type="ECO:0000256" key="2">
    <source>
        <dbReference type="ARBA" id="ARBA00009265"/>
    </source>
</evidence>
<evidence type="ECO:0000313" key="6">
    <source>
        <dbReference type="Proteomes" id="UP000593567"/>
    </source>
</evidence>
<evidence type="ECO:0000256" key="4">
    <source>
        <dbReference type="SAM" id="MobiDB-lite"/>
    </source>
</evidence>
<reference evidence="5" key="1">
    <citation type="submission" date="2020-06" db="EMBL/GenBank/DDBJ databases">
        <title>Draft genome of Bugula neritina, a colonial animal packing powerful symbionts and potential medicines.</title>
        <authorList>
            <person name="Rayko M."/>
        </authorList>
    </citation>
    <scope>NUCLEOTIDE SEQUENCE [LARGE SCALE GENOMIC DNA]</scope>
    <source>
        <strain evidence="5">Kwan_BN1</strain>
    </source>
</reference>
<comment type="subcellular location">
    <subcellularLocation>
        <location evidence="1">Nucleus</location>
    </subcellularLocation>
</comment>
<dbReference type="GO" id="GO:0071013">
    <property type="term" value="C:catalytic step 2 spliceosome"/>
    <property type="evidence" value="ECO:0007669"/>
    <property type="project" value="TreeGrafter"/>
</dbReference>
<proteinExistence type="inferred from homology"/>
<feature type="compositionally biased region" description="Polar residues" evidence="4">
    <location>
        <begin position="154"/>
        <end position="166"/>
    </location>
</feature>
<sequence>MVDHSKTYQPNRFVILILEELNEEMINAPINSLLTANTMVIDISRCRNKQKAMQRIWKKVANFISSPKSRISGVFFSVAADKHRLNMSLFPCIDYKEDASPVNNEAIKEESKNWLQVSSFKTELIVPAKQLLPDTSPSVNSLTVQDHKAEIIQPSLTKPVESNVTQSDDDTSQYHHRQKKHKPHSKKHSSKKKRKRERSRSRSPVKVSVPRSKVFLEEVKDLGYDDHYRVDKRPDKDNYSFGSLNKKHISKYRTHAKVPLGLTRAQAFRWRKATQQFSEPIRYHSKSVRKDVYEPGSQVESSISTPVLSSWGQLLACRQ</sequence>
<comment type="similarity">
    <text evidence="2">Belongs to the NRDE2 family.</text>
</comment>
<dbReference type="InterPro" id="IPR013633">
    <property type="entry name" value="NRDE-2"/>
</dbReference>
<gene>
    <name evidence="5" type="ORF">EB796_006081</name>
</gene>
<protein>
    <submittedName>
        <fullName evidence="5">Uncharacterized protein</fullName>
    </submittedName>
</protein>
<organism evidence="5 6">
    <name type="scientific">Bugula neritina</name>
    <name type="common">Brown bryozoan</name>
    <name type="synonym">Sertularia neritina</name>
    <dbReference type="NCBI Taxonomy" id="10212"/>
    <lineage>
        <taxon>Eukaryota</taxon>
        <taxon>Metazoa</taxon>
        <taxon>Spiralia</taxon>
        <taxon>Lophotrochozoa</taxon>
        <taxon>Bryozoa</taxon>
        <taxon>Gymnolaemata</taxon>
        <taxon>Cheilostomatida</taxon>
        <taxon>Flustrina</taxon>
        <taxon>Buguloidea</taxon>
        <taxon>Bugulidae</taxon>
        <taxon>Bugula</taxon>
    </lineage>
</organism>
<name>A0A7J7KDC0_BUGNE</name>
<dbReference type="Proteomes" id="UP000593567">
    <property type="component" value="Unassembled WGS sequence"/>
</dbReference>
<dbReference type="EMBL" id="VXIV02000852">
    <property type="protein sequence ID" value="KAF6035618.1"/>
    <property type="molecule type" value="Genomic_DNA"/>
</dbReference>
<evidence type="ECO:0000256" key="1">
    <source>
        <dbReference type="ARBA" id="ARBA00004123"/>
    </source>
</evidence>
<dbReference type="GO" id="GO:0031048">
    <property type="term" value="P:regulatory ncRNA-mediated heterochromatin formation"/>
    <property type="evidence" value="ECO:0007669"/>
    <property type="project" value="TreeGrafter"/>
</dbReference>
<keyword evidence="3" id="KW-0539">Nucleus</keyword>
<dbReference type="PANTHER" id="PTHR13471:SF0">
    <property type="entry name" value="NUCLEAR EXOSOME REGULATOR NRDE2"/>
    <property type="match status" value="1"/>
</dbReference>
<keyword evidence="6" id="KW-1185">Reference proteome</keyword>
<dbReference type="AlphaFoldDB" id="A0A7J7KDC0"/>
<evidence type="ECO:0000256" key="3">
    <source>
        <dbReference type="ARBA" id="ARBA00023242"/>
    </source>
</evidence>
<feature type="region of interest" description="Disordered" evidence="4">
    <location>
        <begin position="153"/>
        <end position="208"/>
    </location>
</feature>
<comment type="caution">
    <text evidence="5">The sequence shown here is derived from an EMBL/GenBank/DDBJ whole genome shotgun (WGS) entry which is preliminary data.</text>
</comment>
<feature type="compositionally biased region" description="Basic residues" evidence="4">
    <location>
        <begin position="174"/>
        <end position="203"/>
    </location>
</feature>
<dbReference type="PANTHER" id="PTHR13471">
    <property type="entry name" value="TETRATRICOPEPTIDE-LIKE HELICAL"/>
    <property type="match status" value="1"/>
</dbReference>
<accession>A0A7J7KDC0</accession>
<evidence type="ECO:0000313" key="5">
    <source>
        <dbReference type="EMBL" id="KAF6035618.1"/>
    </source>
</evidence>